<protein>
    <submittedName>
        <fullName evidence="3">Chloramphenicol 3-O phosphotransferase</fullName>
    </submittedName>
</protein>
<dbReference type="GO" id="GO:0005524">
    <property type="term" value="F:ATP binding"/>
    <property type="evidence" value="ECO:0007669"/>
    <property type="project" value="InterPro"/>
</dbReference>
<dbReference type="InterPro" id="IPR027417">
    <property type="entry name" value="P-loop_NTPase"/>
</dbReference>
<dbReference type="RefSeq" id="WP_175532687.1">
    <property type="nucleotide sequence ID" value="NZ_FOMT01000001.1"/>
</dbReference>
<accession>A0A1I1ST08</accession>
<evidence type="ECO:0000256" key="2">
    <source>
        <dbReference type="PIRSR" id="PIRSR007531-2"/>
    </source>
</evidence>
<dbReference type="SUPFAM" id="SSF52540">
    <property type="entry name" value="P-loop containing nucleoside triphosphate hydrolases"/>
    <property type="match status" value="1"/>
</dbReference>
<keyword evidence="4" id="KW-1185">Reference proteome</keyword>
<evidence type="ECO:0000256" key="1">
    <source>
        <dbReference type="PIRSR" id="PIRSR007531-1"/>
    </source>
</evidence>
<dbReference type="GO" id="GO:0016740">
    <property type="term" value="F:transferase activity"/>
    <property type="evidence" value="ECO:0007669"/>
    <property type="project" value="UniProtKB-KW"/>
</dbReference>
<dbReference type="EMBL" id="FOMT01000001">
    <property type="protein sequence ID" value="SFD49585.1"/>
    <property type="molecule type" value="Genomic_DNA"/>
</dbReference>
<name>A0A1I1ST08_9BACL</name>
<dbReference type="Pfam" id="PF07931">
    <property type="entry name" value="CPT"/>
    <property type="match status" value="1"/>
</dbReference>
<organism evidence="3 4">
    <name type="scientific">Paenibacillus catalpae</name>
    <dbReference type="NCBI Taxonomy" id="1045775"/>
    <lineage>
        <taxon>Bacteria</taxon>
        <taxon>Bacillati</taxon>
        <taxon>Bacillota</taxon>
        <taxon>Bacilli</taxon>
        <taxon>Bacillales</taxon>
        <taxon>Paenibacillaceae</taxon>
        <taxon>Paenibacillus</taxon>
    </lineage>
</organism>
<evidence type="ECO:0000313" key="3">
    <source>
        <dbReference type="EMBL" id="SFD49585.1"/>
    </source>
</evidence>
<dbReference type="PIRSF" id="PIRSF007531">
    <property type="entry name" value="CPT"/>
    <property type="match status" value="1"/>
</dbReference>
<feature type="active site" evidence="1">
    <location>
        <position position="37"/>
    </location>
</feature>
<sequence length="176" mass="20163">MIKGKVILLNGVSSSGKSTIAKLLSEKLPNYLVLGFDDLGSLLSKMRNNKKEPSTWDIINKQNYDLHFLTFILHRLTKVISEYSFNIIIDTVLDAESDAADFLEQFKDEDVLYVGVHCPLEELERRERVRGDRTIGIAKEQLKIVHQNMKYDVEINTYENSTEECVSKILNALKIN</sequence>
<gene>
    <name evidence="3" type="ORF">SAMN05216378_0191</name>
</gene>
<evidence type="ECO:0000313" key="4">
    <source>
        <dbReference type="Proteomes" id="UP000198855"/>
    </source>
</evidence>
<feature type="binding site" evidence="2">
    <location>
        <begin position="11"/>
        <end position="18"/>
    </location>
    <ligand>
        <name>ATP</name>
        <dbReference type="ChEBI" id="CHEBI:30616"/>
    </ligand>
</feature>
<dbReference type="AlphaFoldDB" id="A0A1I1ST08"/>
<dbReference type="Proteomes" id="UP000198855">
    <property type="component" value="Unassembled WGS sequence"/>
</dbReference>
<dbReference type="Gene3D" id="3.40.50.300">
    <property type="entry name" value="P-loop containing nucleotide triphosphate hydrolases"/>
    <property type="match status" value="1"/>
</dbReference>
<dbReference type="STRING" id="1045775.SAMN05216378_0191"/>
<keyword evidence="3" id="KW-0808">Transferase</keyword>
<reference evidence="4" key="1">
    <citation type="submission" date="2016-10" db="EMBL/GenBank/DDBJ databases">
        <authorList>
            <person name="Varghese N."/>
            <person name="Submissions S."/>
        </authorList>
    </citation>
    <scope>NUCLEOTIDE SEQUENCE [LARGE SCALE GENOMIC DNA]</scope>
    <source>
        <strain evidence="4">CGMCC 1.10784</strain>
    </source>
</reference>
<dbReference type="InterPro" id="IPR012853">
    <property type="entry name" value="CPT"/>
</dbReference>
<proteinExistence type="predicted"/>